<feature type="compositionally biased region" description="Basic and acidic residues" evidence="1">
    <location>
        <begin position="44"/>
        <end position="56"/>
    </location>
</feature>
<sequence>MPRNLKLCGSEERFDPNRRYPEAGTRLAGAPPVPRRPRSLSSRRRQEDLGNPADKRQIHCDHKLKTIFDGKETVGFLEIGKLLSRHFVKLS</sequence>
<feature type="domain" description="DM2" evidence="2">
    <location>
        <begin position="46"/>
        <end position="87"/>
    </location>
</feature>
<evidence type="ECO:0000259" key="2">
    <source>
        <dbReference type="Pfam" id="PF02201"/>
    </source>
</evidence>
<comment type="caution">
    <text evidence="3">The sequence shown here is derived from an EMBL/GenBank/DDBJ whole genome shotgun (WGS) entry which is preliminary data.</text>
</comment>
<gene>
    <name evidence="3" type="ORF">RJ639_044798</name>
</gene>
<proteinExistence type="predicted"/>
<protein>
    <recommendedName>
        <fullName evidence="2">DM2 domain-containing protein</fullName>
    </recommendedName>
</protein>
<name>A0AA88WCA7_9ASTE</name>
<feature type="compositionally biased region" description="Basic and acidic residues" evidence="1">
    <location>
        <begin position="9"/>
        <end position="21"/>
    </location>
</feature>
<evidence type="ECO:0000256" key="1">
    <source>
        <dbReference type="SAM" id="MobiDB-lite"/>
    </source>
</evidence>
<reference evidence="3" key="1">
    <citation type="submission" date="2022-12" db="EMBL/GenBank/DDBJ databases">
        <title>Draft genome assemblies for two species of Escallonia (Escalloniales).</title>
        <authorList>
            <person name="Chanderbali A."/>
            <person name="Dervinis C."/>
            <person name="Anghel I."/>
            <person name="Soltis D."/>
            <person name="Soltis P."/>
            <person name="Zapata F."/>
        </authorList>
    </citation>
    <scope>NUCLEOTIDE SEQUENCE</scope>
    <source>
        <strain evidence="3">UCBG64.0493</strain>
        <tissue evidence="3">Leaf</tissue>
    </source>
</reference>
<dbReference type="Proteomes" id="UP001188597">
    <property type="component" value="Unassembled WGS sequence"/>
</dbReference>
<organism evidence="3 4">
    <name type="scientific">Escallonia herrerae</name>
    <dbReference type="NCBI Taxonomy" id="1293975"/>
    <lineage>
        <taxon>Eukaryota</taxon>
        <taxon>Viridiplantae</taxon>
        <taxon>Streptophyta</taxon>
        <taxon>Embryophyta</taxon>
        <taxon>Tracheophyta</taxon>
        <taxon>Spermatophyta</taxon>
        <taxon>Magnoliopsida</taxon>
        <taxon>eudicotyledons</taxon>
        <taxon>Gunneridae</taxon>
        <taxon>Pentapetalae</taxon>
        <taxon>asterids</taxon>
        <taxon>campanulids</taxon>
        <taxon>Escalloniales</taxon>
        <taxon>Escalloniaceae</taxon>
        <taxon>Escallonia</taxon>
    </lineage>
</organism>
<dbReference type="SUPFAM" id="SSF47592">
    <property type="entry name" value="SWIB/MDM2 domain"/>
    <property type="match status" value="1"/>
</dbReference>
<dbReference type="InterPro" id="IPR036885">
    <property type="entry name" value="SWIB_MDM2_dom_sf"/>
</dbReference>
<dbReference type="EMBL" id="JAVXUP010000568">
    <property type="protein sequence ID" value="KAK3025047.1"/>
    <property type="molecule type" value="Genomic_DNA"/>
</dbReference>
<keyword evidence="4" id="KW-1185">Reference proteome</keyword>
<dbReference type="Pfam" id="PF02201">
    <property type="entry name" value="SWIB"/>
    <property type="match status" value="1"/>
</dbReference>
<dbReference type="Gene3D" id="1.10.245.10">
    <property type="entry name" value="SWIB/MDM2 domain"/>
    <property type="match status" value="1"/>
</dbReference>
<dbReference type="CDD" id="cd10567">
    <property type="entry name" value="SWIB-MDM2_like"/>
    <property type="match status" value="1"/>
</dbReference>
<dbReference type="AlphaFoldDB" id="A0AA88WCA7"/>
<accession>A0AA88WCA7</accession>
<feature type="region of interest" description="Disordered" evidence="1">
    <location>
        <begin position="1"/>
        <end position="56"/>
    </location>
</feature>
<evidence type="ECO:0000313" key="4">
    <source>
        <dbReference type="Proteomes" id="UP001188597"/>
    </source>
</evidence>
<evidence type="ECO:0000313" key="3">
    <source>
        <dbReference type="EMBL" id="KAK3025047.1"/>
    </source>
</evidence>
<dbReference type="InterPro" id="IPR003121">
    <property type="entry name" value="SWIB_MDM2_domain"/>
</dbReference>